<keyword evidence="3" id="KW-0489">Methyltransferase</keyword>
<dbReference type="PANTHER" id="PTHR47739:SF1">
    <property type="entry name" value="TRNA1(VAL) (ADENINE(37)-N6)-METHYLTRANSFERASE"/>
    <property type="match status" value="1"/>
</dbReference>
<reference evidence="3 4" key="1">
    <citation type="journal article" date="2015" name="Genome Announc.">
        <title>Expanding the biotechnology potential of lactobacilli through comparative genomics of 213 strains and associated genera.</title>
        <authorList>
            <person name="Sun Z."/>
            <person name="Harris H.M."/>
            <person name="McCann A."/>
            <person name="Guo C."/>
            <person name="Argimon S."/>
            <person name="Zhang W."/>
            <person name="Yang X."/>
            <person name="Jeffery I.B."/>
            <person name="Cooney J.C."/>
            <person name="Kagawa T.F."/>
            <person name="Liu W."/>
            <person name="Song Y."/>
            <person name="Salvetti E."/>
            <person name="Wrobel A."/>
            <person name="Rasinkangas P."/>
            <person name="Parkhill J."/>
            <person name="Rea M.C."/>
            <person name="O'Sullivan O."/>
            <person name="Ritari J."/>
            <person name="Douillard F.P."/>
            <person name="Paul Ross R."/>
            <person name="Yang R."/>
            <person name="Briner A.E."/>
            <person name="Felis G.E."/>
            <person name="de Vos W.M."/>
            <person name="Barrangou R."/>
            <person name="Klaenhammer T.R."/>
            <person name="Caufield P.W."/>
            <person name="Cui Y."/>
            <person name="Zhang H."/>
            <person name="O'Toole P.W."/>
        </authorList>
    </citation>
    <scope>NUCLEOTIDE SEQUENCE [LARGE SCALE GENOMIC DNA]</scope>
    <source>
        <strain evidence="3 4">DSM 19909</strain>
    </source>
</reference>
<name>A0A0R1LQX9_9LACO</name>
<organism evidence="3 4">
    <name type="scientific">Secundilactobacillus odoratitofui DSM 19909 = JCM 15043</name>
    <dbReference type="NCBI Taxonomy" id="1423776"/>
    <lineage>
        <taxon>Bacteria</taxon>
        <taxon>Bacillati</taxon>
        <taxon>Bacillota</taxon>
        <taxon>Bacilli</taxon>
        <taxon>Lactobacillales</taxon>
        <taxon>Lactobacillaceae</taxon>
        <taxon>Secundilactobacillus</taxon>
    </lineage>
</organism>
<dbReference type="Gene3D" id="3.40.50.150">
    <property type="entry name" value="Vaccinia Virus protein VP39"/>
    <property type="match status" value="1"/>
</dbReference>
<keyword evidence="3" id="KW-0808">Transferase</keyword>
<evidence type="ECO:0000259" key="2">
    <source>
        <dbReference type="Pfam" id="PF05175"/>
    </source>
</evidence>
<dbReference type="STRING" id="1423776.FD04_GL001185"/>
<dbReference type="Pfam" id="PF05175">
    <property type="entry name" value="MTS"/>
    <property type="match status" value="1"/>
</dbReference>
<evidence type="ECO:0000256" key="1">
    <source>
        <dbReference type="SAM" id="Coils"/>
    </source>
</evidence>
<keyword evidence="4" id="KW-1185">Reference proteome</keyword>
<sequence length="254" mass="28271">MGDYLVTPELRSDERIDQLYSQDIKIIQSPSVFSFSLDAVLLANFAKAPAKKSGLLVDLCAGNGAVSLFMAHKTKGSIAMVELQERLADMAARSVQLNQLDNQITVYQQDLATITEKIAKDSVDVVVCNPPYFADQPASKKNPNEYLAIARHEIKTNLETVIKVSSDLLKMNGKAYFVHRPDRFLDLAALMAKHRLAIKRVQFVYPKAGREANIVLVEAIKDGQRTGMKVMPGLMTYDETGEYSKPIKKMLYGN</sequence>
<dbReference type="InterPro" id="IPR050210">
    <property type="entry name" value="tRNA_Adenine-N(6)_MTase"/>
</dbReference>
<dbReference type="InterPro" id="IPR007848">
    <property type="entry name" value="Small_mtfrase_dom"/>
</dbReference>
<dbReference type="GO" id="GO:0008170">
    <property type="term" value="F:N-methyltransferase activity"/>
    <property type="evidence" value="ECO:0007669"/>
    <property type="project" value="UniProtKB-ARBA"/>
</dbReference>
<dbReference type="AlphaFoldDB" id="A0A0R1LQX9"/>
<dbReference type="PANTHER" id="PTHR47739">
    <property type="entry name" value="TRNA1(VAL) (ADENINE(37)-N6)-METHYLTRANSFERASE"/>
    <property type="match status" value="1"/>
</dbReference>
<dbReference type="CDD" id="cd02440">
    <property type="entry name" value="AdoMet_MTases"/>
    <property type="match status" value="1"/>
</dbReference>
<dbReference type="EMBL" id="AZEE01000028">
    <property type="protein sequence ID" value="KRK98206.1"/>
    <property type="molecule type" value="Genomic_DNA"/>
</dbReference>
<proteinExistence type="predicted"/>
<feature type="coiled-coil region" evidence="1">
    <location>
        <begin position="80"/>
        <end position="117"/>
    </location>
</feature>
<dbReference type="SUPFAM" id="SSF53335">
    <property type="entry name" value="S-adenosyl-L-methionine-dependent methyltransferases"/>
    <property type="match status" value="1"/>
</dbReference>
<comment type="caution">
    <text evidence="3">The sequence shown here is derived from an EMBL/GenBank/DDBJ whole genome shotgun (WGS) entry which is preliminary data.</text>
</comment>
<dbReference type="GO" id="GO:0032259">
    <property type="term" value="P:methylation"/>
    <property type="evidence" value="ECO:0007669"/>
    <property type="project" value="UniProtKB-KW"/>
</dbReference>
<protein>
    <submittedName>
        <fullName evidence="3">O-methyltransferase</fullName>
    </submittedName>
</protein>
<dbReference type="GO" id="GO:0008757">
    <property type="term" value="F:S-adenosylmethionine-dependent methyltransferase activity"/>
    <property type="evidence" value="ECO:0007669"/>
    <property type="project" value="UniProtKB-ARBA"/>
</dbReference>
<dbReference type="InterPro" id="IPR029063">
    <property type="entry name" value="SAM-dependent_MTases_sf"/>
</dbReference>
<dbReference type="PROSITE" id="PS00092">
    <property type="entry name" value="N6_MTASE"/>
    <property type="match status" value="1"/>
</dbReference>
<dbReference type="OrthoDB" id="9777257at2"/>
<evidence type="ECO:0000313" key="3">
    <source>
        <dbReference type="EMBL" id="KRK98206.1"/>
    </source>
</evidence>
<dbReference type="GO" id="GO:0003676">
    <property type="term" value="F:nucleic acid binding"/>
    <property type="evidence" value="ECO:0007669"/>
    <property type="project" value="InterPro"/>
</dbReference>
<dbReference type="InterPro" id="IPR002052">
    <property type="entry name" value="DNA_methylase_N6_adenine_CS"/>
</dbReference>
<evidence type="ECO:0000313" key="4">
    <source>
        <dbReference type="Proteomes" id="UP000051160"/>
    </source>
</evidence>
<gene>
    <name evidence="3" type="ORF">FD04_GL001185</name>
</gene>
<feature type="domain" description="Methyltransferase small" evidence="2">
    <location>
        <begin position="24"/>
        <end position="157"/>
    </location>
</feature>
<accession>A0A0R1LQX9</accession>
<dbReference type="RefSeq" id="WP_056948038.1">
    <property type="nucleotide sequence ID" value="NZ_AZEE01000028.1"/>
</dbReference>
<dbReference type="Proteomes" id="UP000051160">
    <property type="component" value="Unassembled WGS sequence"/>
</dbReference>
<dbReference type="PATRIC" id="fig|1423776.4.peg.1196"/>
<keyword evidence="1" id="KW-0175">Coiled coil</keyword>